<keyword evidence="3" id="KW-1185">Reference proteome</keyword>
<keyword evidence="1" id="KW-0812">Transmembrane</keyword>
<evidence type="ECO:0000313" key="2">
    <source>
        <dbReference type="EMBL" id="CAJ0565370.1"/>
    </source>
</evidence>
<accession>A0AA36CAI0</accession>
<feature type="transmembrane region" description="Helical" evidence="1">
    <location>
        <begin position="75"/>
        <end position="96"/>
    </location>
</feature>
<evidence type="ECO:0000256" key="1">
    <source>
        <dbReference type="SAM" id="Phobius"/>
    </source>
</evidence>
<feature type="transmembrane region" description="Helical" evidence="1">
    <location>
        <begin position="21"/>
        <end position="38"/>
    </location>
</feature>
<keyword evidence="1" id="KW-0472">Membrane</keyword>
<dbReference type="EMBL" id="CATQJA010001030">
    <property type="protein sequence ID" value="CAJ0565370.1"/>
    <property type="molecule type" value="Genomic_DNA"/>
</dbReference>
<sequence>MAKSPPGYDEIGGLGWNFENMAIRISAATGSAAGIWVIQARRQEEPRTVGVIAFNDSCPYQAHEPRERLTRRAKIFWTFLILMCIALLVIPIIIIAHQNG</sequence>
<evidence type="ECO:0000313" key="3">
    <source>
        <dbReference type="Proteomes" id="UP001177023"/>
    </source>
</evidence>
<keyword evidence="1" id="KW-1133">Transmembrane helix</keyword>
<protein>
    <submittedName>
        <fullName evidence="2">Uncharacterized protein</fullName>
    </submittedName>
</protein>
<feature type="non-terminal residue" evidence="2">
    <location>
        <position position="100"/>
    </location>
</feature>
<dbReference type="AlphaFoldDB" id="A0AA36CAI0"/>
<reference evidence="2" key="1">
    <citation type="submission" date="2023-06" db="EMBL/GenBank/DDBJ databases">
        <authorList>
            <person name="Delattre M."/>
        </authorList>
    </citation>
    <scope>NUCLEOTIDE SEQUENCE</scope>
    <source>
        <strain evidence="2">AF72</strain>
    </source>
</reference>
<proteinExistence type="predicted"/>
<name>A0AA36CAI0_9BILA</name>
<gene>
    <name evidence="2" type="ORF">MSPICULIGERA_LOCUS4012</name>
</gene>
<comment type="caution">
    <text evidence="2">The sequence shown here is derived from an EMBL/GenBank/DDBJ whole genome shotgun (WGS) entry which is preliminary data.</text>
</comment>
<organism evidence="2 3">
    <name type="scientific">Mesorhabditis spiculigera</name>
    <dbReference type="NCBI Taxonomy" id="96644"/>
    <lineage>
        <taxon>Eukaryota</taxon>
        <taxon>Metazoa</taxon>
        <taxon>Ecdysozoa</taxon>
        <taxon>Nematoda</taxon>
        <taxon>Chromadorea</taxon>
        <taxon>Rhabditida</taxon>
        <taxon>Rhabditina</taxon>
        <taxon>Rhabditomorpha</taxon>
        <taxon>Rhabditoidea</taxon>
        <taxon>Rhabditidae</taxon>
        <taxon>Mesorhabditinae</taxon>
        <taxon>Mesorhabditis</taxon>
    </lineage>
</organism>
<dbReference type="Proteomes" id="UP001177023">
    <property type="component" value="Unassembled WGS sequence"/>
</dbReference>